<dbReference type="Proteomes" id="UP001341840">
    <property type="component" value="Unassembled WGS sequence"/>
</dbReference>
<comment type="caution">
    <text evidence="2">The sequence shown here is derived from an EMBL/GenBank/DDBJ whole genome shotgun (WGS) entry which is preliminary data.</text>
</comment>
<accession>A0ABU6X184</accession>
<name>A0ABU6X184_9FABA</name>
<evidence type="ECO:0000256" key="1">
    <source>
        <dbReference type="SAM" id="MobiDB-lite"/>
    </source>
</evidence>
<reference evidence="2 3" key="1">
    <citation type="journal article" date="2023" name="Plants (Basel)">
        <title>Bridging the Gap: Combining Genomics and Transcriptomics Approaches to Understand Stylosanthes scabra, an Orphan Legume from the Brazilian Caatinga.</title>
        <authorList>
            <person name="Ferreira-Neto J.R.C."/>
            <person name="da Silva M.D."/>
            <person name="Binneck E."/>
            <person name="de Melo N.F."/>
            <person name="da Silva R.H."/>
            <person name="de Melo A.L.T.M."/>
            <person name="Pandolfi V."/>
            <person name="Bustamante F.O."/>
            <person name="Brasileiro-Vidal A.C."/>
            <person name="Benko-Iseppon A.M."/>
        </authorList>
    </citation>
    <scope>NUCLEOTIDE SEQUENCE [LARGE SCALE GENOMIC DNA]</scope>
    <source>
        <tissue evidence="2">Leaves</tissue>
    </source>
</reference>
<sequence length="61" mass="6548">MLSPTSESATPLVINADETTTLSRKDIFKTYTEASFTCIPSLSTRIPDANPPSLSPLLLPP</sequence>
<protein>
    <submittedName>
        <fullName evidence="2">Uncharacterized protein</fullName>
    </submittedName>
</protein>
<organism evidence="2 3">
    <name type="scientific">Stylosanthes scabra</name>
    <dbReference type="NCBI Taxonomy" id="79078"/>
    <lineage>
        <taxon>Eukaryota</taxon>
        <taxon>Viridiplantae</taxon>
        <taxon>Streptophyta</taxon>
        <taxon>Embryophyta</taxon>
        <taxon>Tracheophyta</taxon>
        <taxon>Spermatophyta</taxon>
        <taxon>Magnoliopsida</taxon>
        <taxon>eudicotyledons</taxon>
        <taxon>Gunneridae</taxon>
        <taxon>Pentapetalae</taxon>
        <taxon>rosids</taxon>
        <taxon>fabids</taxon>
        <taxon>Fabales</taxon>
        <taxon>Fabaceae</taxon>
        <taxon>Papilionoideae</taxon>
        <taxon>50 kb inversion clade</taxon>
        <taxon>dalbergioids sensu lato</taxon>
        <taxon>Dalbergieae</taxon>
        <taxon>Pterocarpus clade</taxon>
        <taxon>Stylosanthes</taxon>
    </lineage>
</organism>
<feature type="compositionally biased region" description="Pro residues" evidence="1">
    <location>
        <begin position="49"/>
        <end position="61"/>
    </location>
</feature>
<evidence type="ECO:0000313" key="3">
    <source>
        <dbReference type="Proteomes" id="UP001341840"/>
    </source>
</evidence>
<feature type="non-terminal residue" evidence="2">
    <location>
        <position position="61"/>
    </location>
</feature>
<feature type="region of interest" description="Disordered" evidence="1">
    <location>
        <begin position="42"/>
        <end position="61"/>
    </location>
</feature>
<proteinExistence type="predicted"/>
<dbReference type="EMBL" id="JASCZI010211458">
    <property type="protein sequence ID" value="MED6191895.1"/>
    <property type="molecule type" value="Genomic_DNA"/>
</dbReference>
<gene>
    <name evidence="2" type="ORF">PIB30_004974</name>
</gene>
<keyword evidence="3" id="KW-1185">Reference proteome</keyword>
<evidence type="ECO:0000313" key="2">
    <source>
        <dbReference type="EMBL" id="MED6191895.1"/>
    </source>
</evidence>